<dbReference type="EMBL" id="NHYD01002993">
    <property type="protein sequence ID" value="PPQ83658.1"/>
    <property type="molecule type" value="Genomic_DNA"/>
</dbReference>
<comment type="caution">
    <text evidence="1">The sequence shown here is derived from an EMBL/GenBank/DDBJ whole genome shotgun (WGS) entry which is preliminary data.</text>
</comment>
<dbReference type="AlphaFoldDB" id="A0A409WYQ3"/>
<sequence>MVSKTSLVEFAKHPFTYRERSRMERAKARLETQRASPVLQFGSVTIVNPVYTGSNPYRGPEVYDPKNNGRVFIPVRPPRPAGPREARW</sequence>
<proteinExistence type="predicted"/>
<name>A0A409WYQ3_PSICY</name>
<gene>
    <name evidence="1" type="ORF">CVT25_006264</name>
</gene>
<reference evidence="1 2" key="1">
    <citation type="journal article" date="2018" name="Evol. Lett.">
        <title>Horizontal gene cluster transfer increased hallucinogenic mushroom diversity.</title>
        <authorList>
            <person name="Reynolds H.T."/>
            <person name="Vijayakumar V."/>
            <person name="Gluck-Thaler E."/>
            <person name="Korotkin H.B."/>
            <person name="Matheny P.B."/>
            <person name="Slot J.C."/>
        </authorList>
    </citation>
    <scope>NUCLEOTIDE SEQUENCE [LARGE SCALE GENOMIC DNA]</scope>
    <source>
        <strain evidence="1 2">2631</strain>
    </source>
</reference>
<protein>
    <submittedName>
        <fullName evidence="1">Uncharacterized protein</fullName>
    </submittedName>
</protein>
<evidence type="ECO:0000313" key="2">
    <source>
        <dbReference type="Proteomes" id="UP000283269"/>
    </source>
</evidence>
<dbReference type="InParanoid" id="A0A409WYQ3"/>
<evidence type="ECO:0000313" key="1">
    <source>
        <dbReference type="EMBL" id="PPQ83658.1"/>
    </source>
</evidence>
<organism evidence="1 2">
    <name type="scientific">Psilocybe cyanescens</name>
    <dbReference type="NCBI Taxonomy" id="93625"/>
    <lineage>
        <taxon>Eukaryota</taxon>
        <taxon>Fungi</taxon>
        <taxon>Dikarya</taxon>
        <taxon>Basidiomycota</taxon>
        <taxon>Agaricomycotina</taxon>
        <taxon>Agaricomycetes</taxon>
        <taxon>Agaricomycetidae</taxon>
        <taxon>Agaricales</taxon>
        <taxon>Agaricineae</taxon>
        <taxon>Strophariaceae</taxon>
        <taxon>Psilocybe</taxon>
    </lineage>
</organism>
<dbReference type="OrthoDB" id="3044263at2759"/>
<accession>A0A409WYQ3</accession>
<keyword evidence="2" id="KW-1185">Reference proteome</keyword>
<dbReference type="Proteomes" id="UP000283269">
    <property type="component" value="Unassembled WGS sequence"/>
</dbReference>